<proteinExistence type="predicted"/>
<gene>
    <name evidence="2" type="ORF">ACFP3M_24420</name>
</gene>
<keyword evidence="1" id="KW-0472">Membrane</keyword>
<dbReference type="Proteomes" id="UP001596241">
    <property type="component" value="Unassembled WGS sequence"/>
</dbReference>
<dbReference type="RefSeq" id="WP_345078518.1">
    <property type="nucleotide sequence ID" value="NZ_BAAAWG010000002.1"/>
</dbReference>
<comment type="caution">
    <text evidence="2">The sequence shown here is derived from an EMBL/GenBank/DDBJ whole genome shotgun (WGS) entry which is preliminary data.</text>
</comment>
<evidence type="ECO:0000313" key="2">
    <source>
        <dbReference type="EMBL" id="MFC5895943.1"/>
    </source>
</evidence>
<protein>
    <submittedName>
        <fullName evidence="2">Uncharacterized protein</fullName>
    </submittedName>
</protein>
<dbReference type="PROSITE" id="PS51257">
    <property type="entry name" value="PROKAR_LIPOPROTEIN"/>
    <property type="match status" value="1"/>
</dbReference>
<accession>A0ABW1FSV7</accession>
<evidence type="ECO:0000256" key="1">
    <source>
        <dbReference type="SAM" id="Phobius"/>
    </source>
</evidence>
<keyword evidence="1" id="KW-0812">Transmembrane</keyword>
<keyword evidence="3" id="KW-1185">Reference proteome</keyword>
<evidence type="ECO:0000313" key="3">
    <source>
        <dbReference type="Proteomes" id="UP001596241"/>
    </source>
</evidence>
<feature type="transmembrane region" description="Helical" evidence="1">
    <location>
        <begin position="132"/>
        <end position="151"/>
    </location>
</feature>
<keyword evidence="1" id="KW-1133">Transmembrane helix</keyword>
<reference evidence="3" key="1">
    <citation type="journal article" date="2019" name="Int. J. Syst. Evol. Microbiol.">
        <title>The Global Catalogue of Microorganisms (GCM) 10K type strain sequencing project: providing services to taxonomists for standard genome sequencing and annotation.</title>
        <authorList>
            <consortium name="The Broad Institute Genomics Platform"/>
            <consortium name="The Broad Institute Genome Sequencing Center for Infectious Disease"/>
            <person name="Wu L."/>
            <person name="Ma J."/>
        </authorList>
    </citation>
    <scope>NUCLEOTIDE SEQUENCE [LARGE SCALE GENOMIC DNA]</scope>
    <source>
        <strain evidence="3">CGMCC 1.15809</strain>
    </source>
</reference>
<sequence length="211" mass="23014">MADMKFCFSQDESAQQFVALQGCEPWGALQTGMGRFAAESPLARVHRYGGGSDEEPAFALTAAEPNQTLCTVIPQADSAPSQTVYAVRDGSGRFIGRIIHGRSPLGVRQEWRVEDGDKQCSAVARKGNIRGWLAYWVASPFWGILALIFLLNGDLHPSGSLWSKPHRARWRVRSGSGKGKVGIDFQNGRYRAAAGVLDVNLVYAQAVLYGE</sequence>
<dbReference type="EMBL" id="JBHSPW010000012">
    <property type="protein sequence ID" value="MFC5895943.1"/>
    <property type="molecule type" value="Genomic_DNA"/>
</dbReference>
<name>A0ABW1FSV7_9ACTN</name>
<organism evidence="2 3">
    <name type="scientific">Streptomyces ramulosus</name>
    <dbReference type="NCBI Taxonomy" id="47762"/>
    <lineage>
        <taxon>Bacteria</taxon>
        <taxon>Bacillati</taxon>
        <taxon>Actinomycetota</taxon>
        <taxon>Actinomycetes</taxon>
        <taxon>Kitasatosporales</taxon>
        <taxon>Streptomycetaceae</taxon>
        <taxon>Streptomyces</taxon>
    </lineage>
</organism>